<feature type="transmembrane region" description="Helical" evidence="2">
    <location>
        <begin position="316"/>
        <end position="333"/>
    </location>
</feature>
<dbReference type="HOGENOM" id="CLU_685082_0_0_1"/>
<keyword evidence="4" id="KW-1185">Reference proteome</keyword>
<organism evidence="3 4">
    <name type="scientific">Aureobasidium melanogenum (strain CBS 110374)</name>
    <name type="common">Aureobasidium pullulans var. melanogenum</name>
    <dbReference type="NCBI Taxonomy" id="1043003"/>
    <lineage>
        <taxon>Eukaryota</taxon>
        <taxon>Fungi</taxon>
        <taxon>Dikarya</taxon>
        <taxon>Ascomycota</taxon>
        <taxon>Pezizomycotina</taxon>
        <taxon>Dothideomycetes</taxon>
        <taxon>Dothideomycetidae</taxon>
        <taxon>Dothideales</taxon>
        <taxon>Saccotheciaceae</taxon>
        <taxon>Aureobasidium</taxon>
    </lineage>
</organism>
<evidence type="ECO:0000256" key="2">
    <source>
        <dbReference type="SAM" id="Phobius"/>
    </source>
</evidence>
<evidence type="ECO:0000313" key="3">
    <source>
        <dbReference type="EMBL" id="KEQ65499.1"/>
    </source>
</evidence>
<feature type="compositionally biased region" description="Basic residues" evidence="1">
    <location>
        <begin position="1"/>
        <end position="10"/>
    </location>
</feature>
<reference evidence="3 4" key="1">
    <citation type="journal article" date="2014" name="BMC Genomics">
        <title>Genome sequencing of four Aureobasidium pullulans varieties: biotechnological potential, stress tolerance, and description of new species.</title>
        <authorList>
            <person name="Gostin Ar C."/>
            <person name="Ohm R.A."/>
            <person name="Kogej T."/>
            <person name="Sonjak S."/>
            <person name="Turk M."/>
            <person name="Zajc J."/>
            <person name="Zalar P."/>
            <person name="Grube M."/>
            <person name="Sun H."/>
            <person name="Han J."/>
            <person name="Sharma A."/>
            <person name="Chiniquy J."/>
            <person name="Ngan C.Y."/>
            <person name="Lipzen A."/>
            <person name="Barry K."/>
            <person name="Grigoriev I.V."/>
            <person name="Gunde-Cimerman N."/>
        </authorList>
    </citation>
    <scope>NUCLEOTIDE SEQUENCE [LARGE SCALE GENOMIC DNA]</scope>
    <source>
        <strain evidence="3 4">CBS 110374</strain>
    </source>
</reference>
<keyword evidence="2" id="KW-0472">Membrane</keyword>
<gene>
    <name evidence="3" type="ORF">M437DRAFT_64098</name>
</gene>
<keyword evidence="2" id="KW-1133">Transmembrane helix</keyword>
<protein>
    <submittedName>
        <fullName evidence="3">Uncharacterized protein</fullName>
    </submittedName>
</protein>
<dbReference type="EMBL" id="KL584827">
    <property type="protein sequence ID" value="KEQ65499.1"/>
    <property type="molecule type" value="Genomic_DNA"/>
</dbReference>
<dbReference type="InterPro" id="IPR013901">
    <property type="entry name" value="Anthrone_oxy"/>
</dbReference>
<dbReference type="AlphaFoldDB" id="A0A074W1R2"/>
<evidence type="ECO:0000256" key="1">
    <source>
        <dbReference type="SAM" id="MobiDB-lite"/>
    </source>
</evidence>
<name>A0A074W1R2_AURM1</name>
<evidence type="ECO:0000313" key="4">
    <source>
        <dbReference type="Proteomes" id="UP000030672"/>
    </source>
</evidence>
<dbReference type="RefSeq" id="XP_040882522.1">
    <property type="nucleotide sequence ID" value="XM_041024356.1"/>
</dbReference>
<proteinExistence type="predicted"/>
<dbReference type="GeneID" id="63917729"/>
<dbReference type="Pfam" id="PF08592">
    <property type="entry name" value="Anthrone_oxy"/>
    <property type="match status" value="1"/>
</dbReference>
<sequence>MASVKRYHNDKKREQGGSVPKDSDIKELMLDGNAACGNFIQVSVLSSGNASGRISGVVSLQYSVPRLPFGEMCKDRQRFGDFLRSAKLLRPESMPASAWLHRCKDHQILELTEQVLLLDHGSNFSKLDDTGVEDLYMLDSGDMMQGRRGMLKICVDDRSAFTCNNRDVFLQISAPCRELSEHHLAFSQTDQSCSTIDDRYHRTRKHTAVMAALASNIISNPWFFEPLQIFATLGAAVNFGGSVLQSPLIMPTVTDHVVGVPVHYTAQQTAYLLHNSEHFFPPLNALCSLSNLILTGTAFLRARDGNLIAEAKFPKLAAAFGLNIATTAWALLIQVPMNKRMTKLAEILKAGVANGTDKDSRQKAAETEFRELQLRWRKLNYGRAAIMIASAVAGALALVAKP</sequence>
<feature type="region of interest" description="Disordered" evidence="1">
    <location>
        <begin position="1"/>
        <end position="23"/>
    </location>
</feature>
<dbReference type="Proteomes" id="UP000030672">
    <property type="component" value="Unassembled WGS sequence"/>
</dbReference>
<feature type="compositionally biased region" description="Basic and acidic residues" evidence="1">
    <location>
        <begin position="11"/>
        <end position="23"/>
    </location>
</feature>
<accession>A0A074W1R2</accession>
<feature type="transmembrane region" description="Helical" evidence="2">
    <location>
        <begin position="380"/>
        <end position="400"/>
    </location>
</feature>
<keyword evidence="2" id="KW-0812">Transmembrane</keyword>